<dbReference type="AlphaFoldDB" id="A0A0C3M5J2"/>
<dbReference type="GO" id="GO:0004674">
    <property type="term" value="F:protein serine/threonine kinase activity"/>
    <property type="evidence" value="ECO:0007669"/>
    <property type="project" value="TreeGrafter"/>
</dbReference>
<reference evidence="2 3" key="1">
    <citation type="submission" date="2014-04" db="EMBL/GenBank/DDBJ databases">
        <authorList>
            <consortium name="DOE Joint Genome Institute"/>
            <person name="Kuo A."/>
            <person name="Girlanda M."/>
            <person name="Perotto S."/>
            <person name="Kohler A."/>
            <person name="Nagy L.G."/>
            <person name="Floudas D."/>
            <person name="Copeland A."/>
            <person name="Barry K.W."/>
            <person name="Cichocki N."/>
            <person name="Veneault-Fourrey C."/>
            <person name="LaButti K."/>
            <person name="Lindquist E.A."/>
            <person name="Lipzen A."/>
            <person name="Lundell T."/>
            <person name="Morin E."/>
            <person name="Murat C."/>
            <person name="Sun H."/>
            <person name="Tunlid A."/>
            <person name="Henrissat B."/>
            <person name="Grigoriev I.V."/>
            <person name="Hibbett D.S."/>
            <person name="Martin F."/>
            <person name="Nordberg H.P."/>
            <person name="Cantor M.N."/>
            <person name="Hua S.X."/>
        </authorList>
    </citation>
    <scope>NUCLEOTIDE SEQUENCE [LARGE SCALE GENOMIC DNA]</scope>
    <source>
        <strain evidence="2 3">MUT 4182</strain>
    </source>
</reference>
<dbReference type="PROSITE" id="PS50011">
    <property type="entry name" value="PROTEIN_KINASE_DOM"/>
    <property type="match status" value="1"/>
</dbReference>
<dbReference type="OrthoDB" id="3139955at2759"/>
<evidence type="ECO:0000313" key="2">
    <source>
        <dbReference type="EMBL" id="KIO28907.1"/>
    </source>
</evidence>
<evidence type="ECO:0000259" key="1">
    <source>
        <dbReference type="PROSITE" id="PS50011"/>
    </source>
</evidence>
<dbReference type="Gene3D" id="1.10.510.10">
    <property type="entry name" value="Transferase(Phosphotransferase) domain 1"/>
    <property type="match status" value="1"/>
</dbReference>
<dbReference type="InterPro" id="IPR001245">
    <property type="entry name" value="Ser-Thr/Tyr_kinase_cat_dom"/>
</dbReference>
<dbReference type="SUPFAM" id="SSF56112">
    <property type="entry name" value="Protein kinase-like (PK-like)"/>
    <property type="match status" value="1"/>
</dbReference>
<dbReference type="PANTHER" id="PTHR44329">
    <property type="entry name" value="SERINE/THREONINE-PROTEIN KINASE TNNI3K-RELATED"/>
    <property type="match status" value="1"/>
</dbReference>
<proteinExistence type="predicted"/>
<dbReference type="HOGENOM" id="CLU_000288_7_18_1"/>
<name>A0A0C3M5J2_9AGAM</name>
<protein>
    <recommendedName>
        <fullName evidence="1">Protein kinase domain-containing protein</fullName>
    </recommendedName>
</protein>
<dbReference type="STRING" id="1051891.A0A0C3M5J2"/>
<organism evidence="2 3">
    <name type="scientific">Tulasnella calospora MUT 4182</name>
    <dbReference type="NCBI Taxonomy" id="1051891"/>
    <lineage>
        <taxon>Eukaryota</taxon>
        <taxon>Fungi</taxon>
        <taxon>Dikarya</taxon>
        <taxon>Basidiomycota</taxon>
        <taxon>Agaricomycotina</taxon>
        <taxon>Agaricomycetes</taxon>
        <taxon>Cantharellales</taxon>
        <taxon>Tulasnellaceae</taxon>
        <taxon>Tulasnella</taxon>
    </lineage>
</organism>
<dbReference type="InterPro" id="IPR051681">
    <property type="entry name" value="Ser/Thr_Kinases-Pseudokinases"/>
</dbReference>
<dbReference type="InterPro" id="IPR011009">
    <property type="entry name" value="Kinase-like_dom_sf"/>
</dbReference>
<accession>A0A0C3M5J2</accession>
<dbReference type="InterPro" id="IPR000719">
    <property type="entry name" value="Prot_kinase_dom"/>
</dbReference>
<sequence>MRLNLSCENGEVPRIPLSGRIVKRTDIVHYGELTDLAQGDFTFDNRTTQSVAIKRLRCVGGRQRYDEELLEQHLKASIIMEHFPKWIQLRHKNLNPVIDFQISSEPLIINPWIKNNLSRVIYGSEGNYALMDLKARLDKWSVIKDICDGFEYLHTQSPRPIVHGGLGMTTVLIDENNGTICAKLSNFGLEPILRRISFDTVLTSMNDPHEYTPAPEVLSGPPPAYEEAIGEAPPGMEDDEDVVAPSGMTPASDIYDIGTWMLEVLSEKTPWLKLSRARAVIATMRGERPSPADHPGIPATHAAWTLIGRCWAQNAKERPCIREISDTVDVIRSQRFSTTIFSEKAGSWDSPARL</sequence>
<feature type="domain" description="Protein kinase" evidence="1">
    <location>
        <begin position="22"/>
        <end position="331"/>
    </location>
</feature>
<dbReference type="EMBL" id="KN822989">
    <property type="protein sequence ID" value="KIO28907.1"/>
    <property type="molecule type" value="Genomic_DNA"/>
</dbReference>
<dbReference type="GO" id="GO:0005524">
    <property type="term" value="F:ATP binding"/>
    <property type="evidence" value="ECO:0007669"/>
    <property type="project" value="InterPro"/>
</dbReference>
<gene>
    <name evidence="2" type="ORF">M407DRAFT_229169</name>
</gene>
<dbReference type="SMART" id="SM00220">
    <property type="entry name" value="S_TKc"/>
    <property type="match status" value="1"/>
</dbReference>
<dbReference type="Proteomes" id="UP000054248">
    <property type="component" value="Unassembled WGS sequence"/>
</dbReference>
<keyword evidence="3" id="KW-1185">Reference proteome</keyword>
<dbReference type="Pfam" id="PF07714">
    <property type="entry name" value="PK_Tyr_Ser-Thr"/>
    <property type="match status" value="1"/>
</dbReference>
<evidence type="ECO:0000313" key="3">
    <source>
        <dbReference type="Proteomes" id="UP000054248"/>
    </source>
</evidence>
<reference evidence="3" key="2">
    <citation type="submission" date="2015-01" db="EMBL/GenBank/DDBJ databases">
        <title>Evolutionary Origins and Diversification of the Mycorrhizal Mutualists.</title>
        <authorList>
            <consortium name="DOE Joint Genome Institute"/>
            <consortium name="Mycorrhizal Genomics Consortium"/>
            <person name="Kohler A."/>
            <person name="Kuo A."/>
            <person name="Nagy L.G."/>
            <person name="Floudas D."/>
            <person name="Copeland A."/>
            <person name="Barry K.W."/>
            <person name="Cichocki N."/>
            <person name="Veneault-Fourrey C."/>
            <person name="LaButti K."/>
            <person name="Lindquist E.A."/>
            <person name="Lipzen A."/>
            <person name="Lundell T."/>
            <person name="Morin E."/>
            <person name="Murat C."/>
            <person name="Riley R."/>
            <person name="Ohm R."/>
            <person name="Sun H."/>
            <person name="Tunlid A."/>
            <person name="Henrissat B."/>
            <person name="Grigoriev I.V."/>
            <person name="Hibbett D.S."/>
            <person name="Martin F."/>
        </authorList>
    </citation>
    <scope>NUCLEOTIDE SEQUENCE [LARGE SCALE GENOMIC DNA]</scope>
    <source>
        <strain evidence="3">MUT 4182</strain>
    </source>
</reference>